<gene>
    <name evidence="7" type="ORF">BE221DRAFT_20277</name>
</gene>
<feature type="domain" description="RRM" evidence="6">
    <location>
        <begin position="45"/>
        <end position="123"/>
    </location>
</feature>
<dbReference type="Pfam" id="PF00076">
    <property type="entry name" value="RRM_1"/>
    <property type="match status" value="1"/>
</dbReference>
<dbReference type="CDD" id="cd12307">
    <property type="entry name" value="RRM_NIFK_like"/>
    <property type="match status" value="1"/>
</dbReference>
<proteinExistence type="predicted"/>
<dbReference type="PROSITE" id="PS50102">
    <property type="entry name" value="RRM"/>
    <property type="match status" value="1"/>
</dbReference>
<feature type="compositionally biased region" description="Low complexity" evidence="5">
    <location>
        <begin position="204"/>
        <end position="224"/>
    </location>
</feature>
<evidence type="ECO:0000256" key="4">
    <source>
        <dbReference type="PROSITE-ProRule" id="PRU00176"/>
    </source>
</evidence>
<dbReference type="Proteomes" id="UP000195557">
    <property type="component" value="Unassembled WGS sequence"/>
</dbReference>
<name>A0A1Y5ILI7_OSTTA</name>
<protein>
    <recommendedName>
        <fullName evidence="6">RRM domain-containing protein</fullName>
    </recommendedName>
</protein>
<dbReference type="eggNOG" id="KOG4208">
    <property type="taxonomic scope" value="Eukaryota"/>
</dbReference>
<feature type="compositionally biased region" description="Basic and acidic residues" evidence="5">
    <location>
        <begin position="244"/>
        <end position="256"/>
    </location>
</feature>
<sequence length="285" mass="31286">MAGSSKAKTAAAAAGRATARMAKTGDVIPLADAKPSRKSKKDLPRVIYVGHVPHGFYETQMREYFGQFGDVTRVKVSRNKKTGRSKHYAFIEFKHPEVASIVAESMNNYLLANQVLKVTLIEPEKVHPKTFEGTGTKFKKVPWQRRAAAKHNKDRTDAEKAKRNKGLVKAEDKRRAAIAAAGIDYEFPGYKAILSTEKPKAKKASTPAKKASTPAKKASTPAKSLAKEKMTPKKTPAKVKKTPAKKDVESTEEKKKTPTPVARKTRGALKRTNETPAKPAKKAKQ</sequence>
<dbReference type="GO" id="GO:0003723">
    <property type="term" value="F:RNA binding"/>
    <property type="evidence" value="ECO:0007669"/>
    <property type="project" value="UniProtKB-UniRule"/>
</dbReference>
<evidence type="ECO:0000259" key="6">
    <source>
        <dbReference type="PROSITE" id="PS50102"/>
    </source>
</evidence>
<evidence type="ECO:0000256" key="2">
    <source>
        <dbReference type="ARBA" id="ARBA00022884"/>
    </source>
</evidence>
<dbReference type="SUPFAM" id="SSF54928">
    <property type="entry name" value="RNA-binding domain, RBD"/>
    <property type="match status" value="1"/>
</dbReference>
<reference evidence="7" key="1">
    <citation type="submission" date="2017-04" db="EMBL/GenBank/DDBJ databases">
        <title>Population genomics of picophytoplankton unveils novel chromosome hypervariability.</title>
        <authorList>
            <consortium name="DOE Joint Genome Institute"/>
            <person name="Blanc-Mathieu R."/>
            <person name="Krasovec M."/>
            <person name="Hebrard M."/>
            <person name="Yau S."/>
            <person name="Desgranges E."/>
            <person name="Martin J."/>
            <person name="Schackwitz W."/>
            <person name="Kuo A."/>
            <person name="Salin G."/>
            <person name="Donnadieu C."/>
            <person name="Desdevises Y."/>
            <person name="Sanchez-Ferandin S."/>
            <person name="Moreau H."/>
            <person name="Rivals E."/>
            <person name="Grigoriev I.V."/>
            <person name="Grimsley N."/>
            <person name="Eyre-Walker A."/>
            <person name="Piganeau G."/>
        </authorList>
    </citation>
    <scope>NUCLEOTIDE SEQUENCE [LARGE SCALE GENOMIC DNA]</scope>
    <source>
        <strain evidence="7">RCC 1115</strain>
    </source>
</reference>
<keyword evidence="3" id="KW-0539">Nucleus</keyword>
<dbReference type="InterPro" id="IPR000504">
    <property type="entry name" value="RRM_dom"/>
</dbReference>
<accession>A0A1Y5ILI7</accession>
<comment type="subcellular location">
    <subcellularLocation>
        <location evidence="1">Nucleus</location>
        <location evidence="1">Nucleolus</location>
    </subcellularLocation>
</comment>
<keyword evidence="2 4" id="KW-0694">RNA-binding</keyword>
<dbReference type="Gene3D" id="3.30.70.330">
    <property type="match status" value="1"/>
</dbReference>
<feature type="region of interest" description="Disordered" evidence="5">
    <location>
        <begin position="144"/>
        <end position="168"/>
    </location>
</feature>
<dbReference type="AlphaFoldDB" id="A0A1Y5ILI7"/>
<dbReference type="EMBL" id="KZ155776">
    <property type="protein sequence ID" value="OUS47942.1"/>
    <property type="molecule type" value="Genomic_DNA"/>
</dbReference>
<evidence type="ECO:0000313" key="7">
    <source>
        <dbReference type="EMBL" id="OUS47942.1"/>
    </source>
</evidence>
<feature type="region of interest" description="Disordered" evidence="5">
    <location>
        <begin position="197"/>
        <end position="285"/>
    </location>
</feature>
<evidence type="ECO:0000256" key="5">
    <source>
        <dbReference type="SAM" id="MobiDB-lite"/>
    </source>
</evidence>
<organism evidence="7">
    <name type="scientific">Ostreococcus tauri</name>
    <name type="common">Marine green alga</name>
    <dbReference type="NCBI Taxonomy" id="70448"/>
    <lineage>
        <taxon>Eukaryota</taxon>
        <taxon>Viridiplantae</taxon>
        <taxon>Chlorophyta</taxon>
        <taxon>Mamiellophyceae</taxon>
        <taxon>Mamiellales</taxon>
        <taxon>Bathycoccaceae</taxon>
        <taxon>Ostreococcus</taxon>
    </lineage>
</organism>
<dbReference type="InterPro" id="IPR012677">
    <property type="entry name" value="Nucleotide-bd_a/b_plait_sf"/>
</dbReference>
<feature type="compositionally biased region" description="Basic residues" evidence="5">
    <location>
        <begin position="144"/>
        <end position="153"/>
    </location>
</feature>
<dbReference type="InterPro" id="IPR035979">
    <property type="entry name" value="RBD_domain_sf"/>
</dbReference>
<dbReference type="PANTHER" id="PTHR46754">
    <property type="entry name" value="MKI67 FHA DOMAIN-INTERACTING NUCLEOLAR PHOSPHOPROTEIN"/>
    <property type="match status" value="1"/>
</dbReference>
<evidence type="ECO:0000256" key="1">
    <source>
        <dbReference type="ARBA" id="ARBA00004604"/>
    </source>
</evidence>
<dbReference type="SMART" id="SM00360">
    <property type="entry name" value="RRM"/>
    <property type="match status" value="1"/>
</dbReference>
<evidence type="ECO:0000256" key="3">
    <source>
        <dbReference type="ARBA" id="ARBA00023242"/>
    </source>
</evidence>
<dbReference type="GO" id="GO:0005730">
    <property type="term" value="C:nucleolus"/>
    <property type="evidence" value="ECO:0007669"/>
    <property type="project" value="UniProtKB-SubCell"/>
</dbReference>